<dbReference type="Gene3D" id="3.30.1150.10">
    <property type="match status" value="1"/>
</dbReference>
<evidence type="ECO:0000256" key="3">
    <source>
        <dbReference type="ARBA" id="ARBA00022989"/>
    </source>
</evidence>
<proteinExistence type="predicted"/>
<evidence type="ECO:0000256" key="2">
    <source>
        <dbReference type="ARBA" id="ARBA00022692"/>
    </source>
</evidence>
<evidence type="ECO:0000256" key="1">
    <source>
        <dbReference type="ARBA" id="ARBA00004167"/>
    </source>
</evidence>
<sequence>MLAFIITVVIYALLIWLYLSSFQKIKLPKNRHTESIVKIDIVNIPPPKKEINKILNDKKLKKENKKRIIKKKIIKRKLKAKNEQKNHISKNKKIKKIIKVKKAKSKEKFIPESEIIYIPNPLIKEVEIDNSVLVEDISPKIDKSYPNPKIKKLYGEEFHSYTPSQKEFIKDNLDEIHRITQETLWQRGYPGGAISAKTGQEGINIVSFYLHPNGDISNLRLKKRVGYRALDDNTIETIKSAYKDYPYPSEKTKIIFFVEYSIFGY</sequence>
<comment type="subcellular location">
    <subcellularLocation>
        <location evidence="1">Membrane</location>
        <topology evidence="1">Single-pass membrane protein</topology>
    </subcellularLocation>
</comment>
<dbReference type="AlphaFoldDB" id="A0A1W1BZB7"/>
<keyword evidence="3" id="KW-1133">Transmembrane helix</keyword>
<dbReference type="EMBL" id="FPHE01000086">
    <property type="protein sequence ID" value="SFV58792.1"/>
    <property type="molecule type" value="Genomic_DNA"/>
</dbReference>
<accession>A0A1W1BZB7</accession>
<evidence type="ECO:0000313" key="6">
    <source>
        <dbReference type="EMBL" id="SFV58792.1"/>
    </source>
</evidence>
<reference evidence="6" key="1">
    <citation type="submission" date="2016-10" db="EMBL/GenBank/DDBJ databases">
        <authorList>
            <person name="de Groot N.N."/>
        </authorList>
    </citation>
    <scope>NUCLEOTIDE SEQUENCE</scope>
</reference>
<dbReference type="PROSITE" id="PS52015">
    <property type="entry name" value="TONB_CTD"/>
    <property type="match status" value="1"/>
</dbReference>
<dbReference type="InterPro" id="IPR037682">
    <property type="entry name" value="TonB_C"/>
</dbReference>
<dbReference type="Pfam" id="PF03544">
    <property type="entry name" value="TonB_C"/>
    <property type="match status" value="1"/>
</dbReference>
<keyword evidence="2" id="KW-0812">Transmembrane</keyword>
<keyword evidence="4" id="KW-0472">Membrane</keyword>
<feature type="domain" description="TonB C-terminal" evidence="5">
    <location>
        <begin position="176"/>
        <end position="265"/>
    </location>
</feature>
<dbReference type="InterPro" id="IPR006260">
    <property type="entry name" value="TonB/TolA_C"/>
</dbReference>
<dbReference type="GO" id="GO:0016020">
    <property type="term" value="C:membrane"/>
    <property type="evidence" value="ECO:0007669"/>
    <property type="project" value="UniProtKB-SubCell"/>
</dbReference>
<name>A0A1W1BZB7_9ZZZZ</name>
<dbReference type="NCBIfam" id="TIGR01352">
    <property type="entry name" value="tonB_Cterm"/>
    <property type="match status" value="1"/>
</dbReference>
<evidence type="ECO:0000256" key="4">
    <source>
        <dbReference type="ARBA" id="ARBA00023136"/>
    </source>
</evidence>
<dbReference type="SUPFAM" id="SSF74653">
    <property type="entry name" value="TolA/TonB C-terminal domain"/>
    <property type="match status" value="1"/>
</dbReference>
<gene>
    <name evidence="6" type="ORF">MNB_SV-12-1573</name>
</gene>
<protein>
    <submittedName>
        <fullName evidence="6">Ferric siderophore transport system, periplasmic binding protein TonB</fullName>
    </submittedName>
</protein>
<organism evidence="6">
    <name type="scientific">hydrothermal vent metagenome</name>
    <dbReference type="NCBI Taxonomy" id="652676"/>
    <lineage>
        <taxon>unclassified sequences</taxon>
        <taxon>metagenomes</taxon>
        <taxon>ecological metagenomes</taxon>
    </lineage>
</organism>
<evidence type="ECO:0000259" key="5">
    <source>
        <dbReference type="PROSITE" id="PS52015"/>
    </source>
</evidence>
<dbReference type="GO" id="GO:0055085">
    <property type="term" value="P:transmembrane transport"/>
    <property type="evidence" value="ECO:0007669"/>
    <property type="project" value="InterPro"/>
</dbReference>